<gene>
    <name evidence="5" type="ORF">SAMN05421507_11525</name>
</gene>
<dbReference type="NCBIfam" id="NF005697">
    <property type="entry name" value="PRK07505.1"/>
    <property type="match status" value="1"/>
</dbReference>
<dbReference type="Gene3D" id="3.40.50.720">
    <property type="entry name" value="NAD(P)-binding Rossmann-like Domain"/>
    <property type="match status" value="1"/>
</dbReference>
<dbReference type="SUPFAM" id="SSF53383">
    <property type="entry name" value="PLP-dependent transferases"/>
    <property type="match status" value="1"/>
</dbReference>
<organism evidence="5 6">
    <name type="scientific">Lentzea jiangxiensis</name>
    <dbReference type="NCBI Taxonomy" id="641025"/>
    <lineage>
        <taxon>Bacteria</taxon>
        <taxon>Bacillati</taxon>
        <taxon>Actinomycetota</taxon>
        <taxon>Actinomycetes</taxon>
        <taxon>Pseudonocardiales</taxon>
        <taxon>Pseudonocardiaceae</taxon>
        <taxon>Lentzea</taxon>
    </lineage>
</organism>
<evidence type="ECO:0000256" key="1">
    <source>
        <dbReference type="ARBA" id="ARBA00007964"/>
    </source>
</evidence>
<comment type="similarity">
    <text evidence="1">Belongs to the prephenate/arogenate dehydrogenase family.</text>
</comment>
<dbReference type="Pfam" id="PF20463">
    <property type="entry name" value="PDH_C"/>
    <property type="match status" value="1"/>
</dbReference>
<dbReference type="InterPro" id="IPR003099">
    <property type="entry name" value="Prephen_DH"/>
</dbReference>
<dbReference type="GO" id="GO:0008977">
    <property type="term" value="F:prephenate dehydrogenase (NAD+) activity"/>
    <property type="evidence" value="ECO:0007669"/>
    <property type="project" value="InterPro"/>
</dbReference>
<dbReference type="InterPro" id="IPR015424">
    <property type="entry name" value="PyrdxlP-dep_Trfase"/>
</dbReference>
<keyword evidence="6" id="KW-1185">Reference proteome</keyword>
<proteinExistence type="inferred from homology"/>
<feature type="compositionally biased region" description="Polar residues" evidence="3">
    <location>
        <begin position="296"/>
        <end position="308"/>
    </location>
</feature>
<evidence type="ECO:0000313" key="5">
    <source>
        <dbReference type="EMBL" id="SDP80010.1"/>
    </source>
</evidence>
<dbReference type="GO" id="GO:0070403">
    <property type="term" value="F:NAD+ binding"/>
    <property type="evidence" value="ECO:0007669"/>
    <property type="project" value="InterPro"/>
</dbReference>
<evidence type="ECO:0000259" key="4">
    <source>
        <dbReference type="PROSITE" id="PS51176"/>
    </source>
</evidence>
<dbReference type="PANTHER" id="PTHR21363:SF0">
    <property type="entry name" value="PREPHENATE DEHYDROGENASE [NADP(+)]"/>
    <property type="match status" value="1"/>
</dbReference>
<dbReference type="InterPro" id="IPR004839">
    <property type="entry name" value="Aminotransferase_I/II_large"/>
</dbReference>
<dbReference type="InterPro" id="IPR036291">
    <property type="entry name" value="NAD(P)-bd_dom_sf"/>
</dbReference>
<dbReference type="InterPro" id="IPR050812">
    <property type="entry name" value="Preph/Arog_dehydrog"/>
</dbReference>
<evidence type="ECO:0000256" key="3">
    <source>
        <dbReference type="SAM" id="MobiDB-lite"/>
    </source>
</evidence>
<dbReference type="GO" id="GO:0030170">
    <property type="term" value="F:pyridoxal phosphate binding"/>
    <property type="evidence" value="ECO:0007669"/>
    <property type="project" value="InterPro"/>
</dbReference>
<dbReference type="Pfam" id="PF00155">
    <property type="entry name" value="Aminotran_1_2"/>
    <property type="match status" value="1"/>
</dbReference>
<reference evidence="6" key="1">
    <citation type="submission" date="2016-10" db="EMBL/GenBank/DDBJ databases">
        <authorList>
            <person name="Varghese N."/>
            <person name="Submissions S."/>
        </authorList>
    </citation>
    <scope>NUCLEOTIDE SEQUENCE [LARGE SCALE GENOMIC DNA]</scope>
    <source>
        <strain evidence="6">CGMCC 4.6609</strain>
    </source>
</reference>
<evidence type="ECO:0000256" key="2">
    <source>
        <dbReference type="ARBA" id="ARBA00023002"/>
    </source>
</evidence>
<dbReference type="InterPro" id="IPR015421">
    <property type="entry name" value="PyrdxlP-dep_Trfase_major"/>
</dbReference>
<dbReference type="InterPro" id="IPR008927">
    <property type="entry name" value="6-PGluconate_DH-like_C_sf"/>
</dbReference>
<dbReference type="EMBL" id="FNIX01000015">
    <property type="protein sequence ID" value="SDP80010.1"/>
    <property type="molecule type" value="Genomic_DNA"/>
</dbReference>
<dbReference type="RefSeq" id="WP_218130451.1">
    <property type="nucleotide sequence ID" value="NZ_FNIX01000015.1"/>
</dbReference>
<feature type="region of interest" description="Disordered" evidence="3">
    <location>
        <begin position="283"/>
        <end position="310"/>
    </location>
</feature>
<dbReference type="AlphaFoldDB" id="A0A1H0VNJ5"/>
<dbReference type="PROSITE" id="PS51176">
    <property type="entry name" value="PDH_ADH"/>
    <property type="match status" value="1"/>
</dbReference>
<dbReference type="SUPFAM" id="SSF51735">
    <property type="entry name" value="NAD(P)-binding Rossmann-fold domains"/>
    <property type="match status" value="1"/>
</dbReference>
<dbReference type="Gene3D" id="1.10.3660.10">
    <property type="entry name" value="6-phosphogluconate dehydrogenase C-terminal like domain"/>
    <property type="match status" value="1"/>
</dbReference>
<protein>
    <submittedName>
        <fullName evidence="5">7-keto-8-aminopelargonate synthetase</fullName>
    </submittedName>
</protein>
<dbReference type="GO" id="GO:0004665">
    <property type="term" value="F:prephenate dehydrogenase (NADP+) activity"/>
    <property type="evidence" value="ECO:0007669"/>
    <property type="project" value="InterPro"/>
</dbReference>
<accession>A0A1H0VNJ5</accession>
<dbReference type="Pfam" id="PF02153">
    <property type="entry name" value="PDH_N"/>
    <property type="match status" value="1"/>
</dbReference>
<evidence type="ECO:0000313" key="6">
    <source>
        <dbReference type="Proteomes" id="UP000199691"/>
    </source>
</evidence>
<dbReference type="Gene3D" id="3.40.640.10">
    <property type="entry name" value="Type I PLP-dependent aspartate aminotransferase-like (Major domain)"/>
    <property type="match status" value="1"/>
</dbReference>
<sequence length="710" mass="73812">MSGVRSLRRCLVLGGAGAVGGLFARALREAGAEVVVADPATGCGDATAPDAALRAEISTADLVLLAVPERVALAALPVLAEHVRPGALVADTLSVKSAVAPVLTGLREVEAVSLNPMFAPSLGFAGESVAAVVVHDGPKVTELLALVGEWGAHVVRLSAADHDRLAAATQVLTHAAVLGFGLALAGLTDGVGEVAPLATPPHRTLLALLARIAAGTPEVYWDVQAANPRGPATRSALADGLRHVADLVDRGDEAGFGAALARLRDYFGPELSPHAEHCAQLFGSTPHRGSTAKRGSMTQQTATQTANWVESRISRTSDSLDRAFEQGLTGHTITARRGKRVWLAEGGEALEFVSCSYLGLEEHPALIEAAEDALRRFGVHFSSSRNRMRPHYLPELEDLLGTVYRGNRAVAFTSVGTVHLGVLPLLGSGALPSYPIAPAGAAFLVEKTAHSSMQILRGLLGQIGPARRFDLEEPGSMETALREVAATGRTPIALVDGVGSMGGLIDVAGVLEALRPHGGHLYVDDAHGISIAGPLGAGYAFDTFGDRLPDNVVIAGSLSKAFGGSGGFALVPGEADVRVLRKFANPLVFGHSIMLPLLAANVAAARLHVDGEVARLQERLWRNAADFDELTGGRLVNAGLRSPVRGAHFATEAEAFATTAALKDAGVLILPAFFPTVAKGTGLVRFALSALHERADLETAAKILEGTRYA</sequence>
<dbReference type="InterPro" id="IPR046825">
    <property type="entry name" value="PDH_C"/>
</dbReference>
<feature type="domain" description="Prephenate/arogenate dehydrogenase" evidence="4">
    <location>
        <begin position="8"/>
        <end position="278"/>
    </location>
</feature>
<dbReference type="STRING" id="641025.SAMN05421507_11525"/>
<dbReference type="InterPro" id="IPR015422">
    <property type="entry name" value="PyrdxlP-dep_Trfase_small"/>
</dbReference>
<dbReference type="PANTHER" id="PTHR21363">
    <property type="entry name" value="PREPHENATE DEHYDROGENASE"/>
    <property type="match status" value="1"/>
</dbReference>
<dbReference type="InterPro" id="IPR046826">
    <property type="entry name" value="PDH_N"/>
</dbReference>
<dbReference type="GO" id="GO:0006571">
    <property type="term" value="P:tyrosine biosynthetic process"/>
    <property type="evidence" value="ECO:0007669"/>
    <property type="project" value="InterPro"/>
</dbReference>
<dbReference type="SUPFAM" id="SSF48179">
    <property type="entry name" value="6-phosphogluconate dehydrogenase C-terminal domain-like"/>
    <property type="match status" value="1"/>
</dbReference>
<name>A0A1H0VNJ5_9PSEU</name>
<dbReference type="Proteomes" id="UP000199691">
    <property type="component" value="Unassembled WGS sequence"/>
</dbReference>
<dbReference type="Gene3D" id="3.90.1150.10">
    <property type="entry name" value="Aspartate Aminotransferase, domain 1"/>
    <property type="match status" value="1"/>
</dbReference>
<keyword evidence="2" id="KW-0560">Oxidoreductase</keyword>